<reference evidence="5" key="1">
    <citation type="submission" date="2022-12" db="EMBL/GenBank/DDBJ databases">
        <title>Paraconexibacter alkalitolerans sp. nov. and Baekduia alba sp. nov., isolated from soil and emended description of the genera Paraconexibacter (Chun et al., 2020) and Baekduia (An et al., 2020).</title>
        <authorList>
            <person name="Vieira S."/>
            <person name="Huber K.J."/>
            <person name="Geppert A."/>
            <person name="Wolf J."/>
            <person name="Neumann-Schaal M."/>
            <person name="Muesken M."/>
            <person name="Overmann J."/>
        </authorList>
    </citation>
    <scope>NUCLEOTIDE SEQUENCE</scope>
    <source>
        <strain evidence="5">AEG42_29</strain>
    </source>
</reference>
<dbReference type="CDD" id="cd03809">
    <property type="entry name" value="GT4_MtfB-like"/>
    <property type="match status" value="1"/>
</dbReference>
<dbReference type="Pfam" id="PF13439">
    <property type="entry name" value="Glyco_transf_4"/>
    <property type="match status" value="1"/>
</dbReference>
<evidence type="ECO:0000313" key="5">
    <source>
        <dbReference type="EMBL" id="XAY08072.1"/>
    </source>
</evidence>
<keyword evidence="1" id="KW-0328">Glycosyltransferase</keyword>
<gene>
    <name evidence="5" type="ORF">DSM112329_04968</name>
</gene>
<dbReference type="AlphaFoldDB" id="A0AAU7B327"/>
<dbReference type="SUPFAM" id="SSF53756">
    <property type="entry name" value="UDP-Glycosyltransferase/glycogen phosphorylase"/>
    <property type="match status" value="1"/>
</dbReference>
<evidence type="ECO:0000256" key="1">
    <source>
        <dbReference type="ARBA" id="ARBA00022676"/>
    </source>
</evidence>
<accession>A0AAU7B327</accession>
<evidence type="ECO:0000259" key="3">
    <source>
        <dbReference type="Pfam" id="PF00534"/>
    </source>
</evidence>
<evidence type="ECO:0000259" key="4">
    <source>
        <dbReference type="Pfam" id="PF13439"/>
    </source>
</evidence>
<dbReference type="InterPro" id="IPR001296">
    <property type="entry name" value="Glyco_trans_1"/>
</dbReference>
<sequence>MRVLIDTTFALRGPSGTGVYLARLIDALQPLGVEVVEAQNTARRAPAGGGWRSALNAGTDAWWTTVALPARAAAVQADVIHHPLPAYAPRTRTPQVVTVHDLAFERVPECFDPAFRRWASITHRTAARHADAVVAVSHTTAMDVRARWGVPEERIVVARHGPGQEVDASRPRGGASHLLYIGDDEPRKNLGLLLAAHRLLRADVLTAAGTDAETAADRNAAPPLVLAGTARPPVGHPRANDGIHVVDRPEPETLAALLNDAIALVLPSLHEGFGLTAVEAMAAGVPVIAARSPGLTETCGDAALYVDPYDPQDLAATIRRVTSDRALRADLTERGRRQAAELSWVRAARAHVRAYNLAADG</sequence>
<dbReference type="GO" id="GO:0016757">
    <property type="term" value="F:glycosyltransferase activity"/>
    <property type="evidence" value="ECO:0007669"/>
    <property type="project" value="UniProtKB-KW"/>
</dbReference>
<feature type="domain" description="Glycosyl transferase family 1" evidence="3">
    <location>
        <begin position="176"/>
        <end position="337"/>
    </location>
</feature>
<dbReference type="GO" id="GO:0009103">
    <property type="term" value="P:lipopolysaccharide biosynthetic process"/>
    <property type="evidence" value="ECO:0007669"/>
    <property type="project" value="TreeGrafter"/>
</dbReference>
<dbReference type="PANTHER" id="PTHR46401">
    <property type="entry name" value="GLYCOSYLTRANSFERASE WBBK-RELATED"/>
    <property type="match status" value="1"/>
</dbReference>
<dbReference type="KEGG" id="parq:DSM112329_04968"/>
<organism evidence="5">
    <name type="scientific">Paraconexibacter sp. AEG42_29</name>
    <dbReference type="NCBI Taxonomy" id="2997339"/>
    <lineage>
        <taxon>Bacteria</taxon>
        <taxon>Bacillati</taxon>
        <taxon>Actinomycetota</taxon>
        <taxon>Thermoleophilia</taxon>
        <taxon>Solirubrobacterales</taxon>
        <taxon>Paraconexibacteraceae</taxon>
        <taxon>Paraconexibacter</taxon>
    </lineage>
</organism>
<feature type="domain" description="Glycosyltransferase subfamily 4-like N-terminal" evidence="4">
    <location>
        <begin position="15"/>
        <end position="161"/>
    </location>
</feature>
<dbReference type="EMBL" id="CP114014">
    <property type="protein sequence ID" value="XAY08072.1"/>
    <property type="molecule type" value="Genomic_DNA"/>
</dbReference>
<dbReference type="RefSeq" id="WP_354699257.1">
    <property type="nucleotide sequence ID" value="NZ_CP114014.1"/>
</dbReference>
<protein>
    <submittedName>
        <fullName evidence="5">Glycosyltransferase</fullName>
    </submittedName>
</protein>
<dbReference type="Pfam" id="PF00534">
    <property type="entry name" value="Glycos_transf_1"/>
    <property type="match status" value="1"/>
</dbReference>
<proteinExistence type="predicted"/>
<dbReference type="PANTHER" id="PTHR46401:SF2">
    <property type="entry name" value="GLYCOSYLTRANSFERASE WBBK-RELATED"/>
    <property type="match status" value="1"/>
</dbReference>
<dbReference type="Gene3D" id="3.40.50.2000">
    <property type="entry name" value="Glycogen Phosphorylase B"/>
    <property type="match status" value="2"/>
</dbReference>
<keyword evidence="2" id="KW-0808">Transferase</keyword>
<dbReference type="InterPro" id="IPR028098">
    <property type="entry name" value="Glyco_trans_4-like_N"/>
</dbReference>
<name>A0AAU7B327_9ACTN</name>
<evidence type="ECO:0000256" key="2">
    <source>
        <dbReference type="ARBA" id="ARBA00022679"/>
    </source>
</evidence>